<keyword evidence="5" id="KW-0418">Kinase</keyword>
<dbReference type="PANTHER" id="PTHR27002">
    <property type="entry name" value="RECEPTOR-LIKE SERINE/THREONINE-PROTEIN KINASE SD1-8"/>
    <property type="match status" value="1"/>
</dbReference>
<dbReference type="InterPro" id="IPR001245">
    <property type="entry name" value="Ser-Thr/Tyr_kinase_cat_dom"/>
</dbReference>
<dbReference type="SUPFAM" id="SSF56112">
    <property type="entry name" value="Protein kinase-like (PK-like)"/>
    <property type="match status" value="1"/>
</dbReference>
<name>A0A8J4QHH2_9ROSI</name>
<dbReference type="GO" id="GO:0005524">
    <property type="term" value="F:ATP binding"/>
    <property type="evidence" value="ECO:0007669"/>
    <property type="project" value="UniProtKB-KW"/>
</dbReference>
<dbReference type="OrthoDB" id="4062651at2759"/>
<evidence type="ECO:0000256" key="4">
    <source>
        <dbReference type="ARBA" id="ARBA00022741"/>
    </source>
</evidence>
<evidence type="ECO:0000256" key="1">
    <source>
        <dbReference type="ARBA" id="ARBA00012513"/>
    </source>
</evidence>
<accession>A0A8J4QHH2</accession>
<comment type="catalytic activity">
    <reaction evidence="7">
        <text>L-threonyl-[protein] + ATP = O-phospho-L-threonyl-[protein] + ADP + H(+)</text>
        <dbReference type="Rhea" id="RHEA:46608"/>
        <dbReference type="Rhea" id="RHEA-COMP:11060"/>
        <dbReference type="Rhea" id="RHEA-COMP:11605"/>
        <dbReference type="ChEBI" id="CHEBI:15378"/>
        <dbReference type="ChEBI" id="CHEBI:30013"/>
        <dbReference type="ChEBI" id="CHEBI:30616"/>
        <dbReference type="ChEBI" id="CHEBI:61977"/>
        <dbReference type="ChEBI" id="CHEBI:456216"/>
        <dbReference type="EC" id="2.7.11.1"/>
    </reaction>
</comment>
<keyword evidence="9" id="KW-0472">Membrane</keyword>
<organism evidence="11 12">
    <name type="scientific">Castanea mollissima</name>
    <name type="common">Chinese chestnut</name>
    <dbReference type="NCBI Taxonomy" id="60419"/>
    <lineage>
        <taxon>Eukaryota</taxon>
        <taxon>Viridiplantae</taxon>
        <taxon>Streptophyta</taxon>
        <taxon>Embryophyta</taxon>
        <taxon>Tracheophyta</taxon>
        <taxon>Spermatophyta</taxon>
        <taxon>Magnoliopsida</taxon>
        <taxon>eudicotyledons</taxon>
        <taxon>Gunneridae</taxon>
        <taxon>Pentapetalae</taxon>
        <taxon>rosids</taxon>
        <taxon>fabids</taxon>
        <taxon>Fagales</taxon>
        <taxon>Fagaceae</taxon>
        <taxon>Castanea</taxon>
    </lineage>
</organism>
<dbReference type="Proteomes" id="UP000737018">
    <property type="component" value="Unassembled WGS sequence"/>
</dbReference>
<dbReference type="PROSITE" id="PS50011">
    <property type="entry name" value="PROTEIN_KINASE_DOM"/>
    <property type="match status" value="1"/>
</dbReference>
<feature type="domain" description="Protein kinase" evidence="10">
    <location>
        <begin position="108"/>
        <end position="329"/>
    </location>
</feature>
<dbReference type="Gene3D" id="3.30.200.20">
    <property type="entry name" value="Phosphorylase Kinase, domain 1"/>
    <property type="match status" value="1"/>
</dbReference>
<comment type="caution">
    <text evidence="11">The sequence shown here is derived from an EMBL/GenBank/DDBJ whole genome shotgun (WGS) entry which is preliminary data.</text>
</comment>
<keyword evidence="2" id="KW-0723">Serine/threonine-protein kinase</keyword>
<evidence type="ECO:0000256" key="7">
    <source>
        <dbReference type="ARBA" id="ARBA00047899"/>
    </source>
</evidence>
<evidence type="ECO:0000256" key="9">
    <source>
        <dbReference type="SAM" id="Phobius"/>
    </source>
</evidence>
<evidence type="ECO:0000313" key="11">
    <source>
        <dbReference type="EMBL" id="KAF3949382.1"/>
    </source>
</evidence>
<evidence type="ECO:0000313" key="12">
    <source>
        <dbReference type="Proteomes" id="UP000737018"/>
    </source>
</evidence>
<dbReference type="GO" id="GO:0005886">
    <property type="term" value="C:plasma membrane"/>
    <property type="evidence" value="ECO:0007669"/>
    <property type="project" value="TreeGrafter"/>
</dbReference>
<feature type="transmembrane region" description="Helical" evidence="9">
    <location>
        <begin position="24"/>
        <end position="47"/>
    </location>
</feature>
<dbReference type="InterPro" id="IPR011009">
    <property type="entry name" value="Kinase-like_dom_sf"/>
</dbReference>
<evidence type="ECO:0000256" key="8">
    <source>
        <dbReference type="ARBA" id="ARBA00048679"/>
    </source>
</evidence>
<dbReference type="Gene3D" id="1.10.510.10">
    <property type="entry name" value="Transferase(Phosphotransferase) domain 1"/>
    <property type="match status" value="1"/>
</dbReference>
<keyword evidence="12" id="KW-1185">Reference proteome</keyword>
<reference evidence="11" key="1">
    <citation type="submission" date="2020-03" db="EMBL/GenBank/DDBJ databases">
        <title>Castanea mollissima Vanexum genome sequencing.</title>
        <authorList>
            <person name="Staton M."/>
        </authorList>
    </citation>
    <scope>NUCLEOTIDE SEQUENCE</scope>
    <source>
        <tissue evidence="11">Leaf</tissue>
    </source>
</reference>
<comment type="catalytic activity">
    <reaction evidence="8">
        <text>L-seryl-[protein] + ATP = O-phospho-L-seryl-[protein] + ADP + H(+)</text>
        <dbReference type="Rhea" id="RHEA:17989"/>
        <dbReference type="Rhea" id="RHEA-COMP:9863"/>
        <dbReference type="Rhea" id="RHEA-COMP:11604"/>
        <dbReference type="ChEBI" id="CHEBI:15378"/>
        <dbReference type="ChEBI" id="CHEBI:29999"/>
        <dbReference type="ChEBI" id="CHEBI:30616"/>
        <dbReference type="ChEBI" id="CHEBI:83421"/>
        <dbReference type="ChEBI" id="CHEBI:456216"/>
        <dbReference type="EC" id="2.7.11.1"/>
    </reaction>
</comment>
<sequence>MRVAFSELEGQILKKKNTDTEGHVIKIVTITVIIGTVSISICTYFFWRWMAKQKAMKKKGKGILLFNKGEAHQKVPTGKLPGDNLNQVQVQELPPFNFEKLASATNNFQQSNNLGQGGFGPLYWGKLSDGQEIAVKRLSKNSGQGLKKFMNEVVVISKPQHRNLVRLLGCCVEGEERMLIYEYMPNKSLDAFLFGIGRGLLYLHRDSRLRIIHRDLKANNILLDKELNPKISDFGMARIFGSNEDQANTNRVVGTYGYMSPEYAMDERFSEKSDVFSFGVMLQEIISGRRNTSFYHDEQSISLLGHVSHPYLIALFLKPPRLVSYKFYY</sequence>
<dbReference type="AlphaFoldDB" id="A0A8J4QHH2"/>
<keyword evidence="3" id="KW-0808">Transferase</keyword>
<dbReference type="PANTHER" id="PTHR27002:SF1082">
    <property type="entry name" value="OS06G0693000 PROTEIN"/>
    <property type="match status" value="1"/>
</dbReference>
<keyword evidence="6" id="KW-0067">ATP-binding</keyword>
<keyword evidence="9" id="KW-0812">Transmembrane</keyword>
<evidence type="ECO:0000259" key="10">
    <source>
        <dbReference type="PROSITE" id="PS50011"/>
    </source>
</evidence>
<dbReference type="GO" id="GO:0004674">
    <property type="term" value="F:protein serine/threonine kinase activity"/>
    <property type="evidence" value="ECO:0007669"/>
    <property type="project" value="UniProtKB-KW"/>
</dbReference>
<evidence type="ECO:0000256" key="3">
    <source>
        <dbReference type="ARBA" id="ARBA00022679"/>
    </source>
</evidence>
<dbReference type="FunFam" id="1.10.510.10:FF:001023">
    <property type="entry name" value="Os07g0541700 protein"/>
    <property type="match status" value="1"/>
</dbReference>
<dbReference type="InterPro" id="IPR008271">
    <property type="entry name" value="Ser/Thr_kinase_AS"/>
</dbReference>
<evidence type="ECO:0000256" key="2">
    <source>
        <dbReference type="ARBA" id="ARBA00022527"/>
    </source>
</evidence>
<dbReference type="SMART" id="SM00220">
    <property type="entry name" value="S_TKc"/>
    <property type="match status" value="1"/>
</dbReference>
<evidence type="ECO:0000256" key="5">
    <source>
        <dbReference type="ARBA" id="ARBA00022777"/>
    </source>
</evidence>
<dbReference type="FunFam" id="3.30.200.20:FF:000145">
    <property type="entry name" value="receptor-like serine/threonine-protein kinase SD1-8"/>
    <property type="match status" value="1"/>
</dbReference>
<dbReference type="Pfam" id="PF07714">
    <property type="entry name" value="PK_Tyr_Ser-Thr"/>
    <property type="match status" value="1"/>
</dbReference>
<dbReference type="EC" id="2.7.11.1" evidence="1"/>
<dbReference type="PROSITE" id="PS00108">
    <property type="entry name" value="PROTEIN_KINASE_ST"/>
    <property type="match status" value="1"/>
</dbReference>
<protein>
    <recommendedName>
        <fullName evidence="1">non-specific serine/threonine protein kinase</fullName>
        <ecNumber evidence="1">2.7.11.1</ecNumber>
    </recommendedName>
</protein>
<proteinExistence type="predicted"/>
<evidence type="ECO:0000256" key="6">
    <source>
        <dbReference type="ARBA" id="ARBA00022840"/>
    </source>
</evidence>
<keyword evidence="9" id="KW-1133">Transmembrane helix</keyword>
<keyword evidence="4" id="KW-0547">Nucleotide-binding</keyword>
<dbReference type="InterPro" id="IPR000719">
    <property type="entry name" value="Prot_kinase_dom"/>
</dbReference>
<dbReference type="EMBL" id="JRKL02006146">
    <property type="protein sequence ID" value="KAF3949382.1"/>
    <property type="molecule type" value="Genomic_DNA"/>
</dbReference>
<gene>
    <name evidence="11" type="ORF">CMV_024738</name>
</gene>